<evidence type="ECO:0000313" key="1">
    <source>
        <dbReference type="EMBL" id="CAH9102316.1"/>
    </source>
</evidence>
<proteinExistence type="predicted"/>
<comment type="caution">
    <text evidence="1">The sequence shown here is derived from an EMBL/GenBank/DDBJ whole genome shotgun (WGS) entry which is preliminary data.</text>
</comment>
<feature type="non-terminal residue" evidence="1">
    <location>
        <position position="16"/>
    </location>
</feature>
<dbReference type="Proteomes" id="UP001152484">
    <property type="component" value="Unassembled WGS sequence"/>
</dbReference>
<reference evidence="1" key="1">
    <citation type="submission" date="2022-07" db="EMBL/GenBank/DDBJ databases">
        <authorList>
            <person name="Macas J."/>
            <person name="Novak P."/>
            <person name="Neumann P."/>
        </authorList>
    </citation>
    <scope>NUCLEOTIDE SEQUENCE</scope>
</reference>
<dbReference type="EMBL" id="CAMAPE010000041">
    <property type="protein sequence ID" value="CAH9102316.1"/>
    <property type="molecule type" value="Genomic_DNA"/>
</dbReference>
<dbReference type="AlphaFoldDB" id="A0A9P1EGE5"/>
<gene>
    <name evidence="1" type="ORF">CEURO_LOCUS15717</name>
</gene>
<accession>A0A9P1EGE5</accession>
<evidence type="ECO:0000313" key="2">
    <source>
        <dbReference type="Proteomes" id="UP001152484"/>
    </source>
</evidence>
<sequence>MPVVEHIDDGRVVDAL</sequence>
<organism evidence="1 2">
    <name type="scientific">Cuscuta europaea</name>
    <name type="common">European dodder</name>
    <dbReference type="NCBI Taxonomy" id="41803"/>
    <lineage>
        <taxon>Eukaryota</taxon>
        <taxon>Viridiplantae</taxon>
        <taxon>Streptophyta</taxon>
        <taxon>Embryophyta</taxon>
        <taxon>Tracheophyta</taxon>
        <taxon>Spermatophyta</taxon>
        <taxon>Magnoliopsida</taxon>
        <taxon>eudicotyledons</taxon>
        <taxon>Gunneridae</taxon>
        <taxon>Pentapetalae</taxon>
        <taxon>asterids</taxon>
        <taxon>lamiids</taxon>
        <taxon>Solanales</taxon>
        <taxon>Convolvulaceae</taxon>
        <taxon>Cuscuteae</taxon>
        <taxon>Cuscuta</taxon>
        <taxon>Cuscuta subgen. Cuscuta</taxon>
    </lineage>
</organism>
<name>A0A9P1EGE5_CUSEU</name>
<keyword evidence="2" id="KW-1185">Reference proteome</keyword>
<protein>
    <submittedName>
        <fullName evidence="1">Uncharacterized protein</fullName>
    </submittedName>
</protein>